<comment type="caution">
    <text evidence="3">The sequence shown here is derived from an EMBL/GenBank/DDBJ whole genome shotgun (WGS) entry which is preliminary data.</text>
</comment>
<dbReference type="GO" id="GO:0008168">
    <property type="term" value="F:methyltransferase activity"/>
    <property type="evidence" value="ECO:0007669"/>
    <property type="project" value="UniProtKB-KW"/>
</dbReference>
<accession>A0A3M0C884</accession>
<dbReference type="Proteomes" id="UP000271227">
    <property type="component" value="Unassembled WGS sequence"/>
</dbReference>
<organism evidence="3 4">
    <name type="scientific">Eilatimonas milleporae</name>
    <dbReference type="NCBI Taxonomy" id="911205"/>
    <lineage>
        <taxon>Bacteria</taxon>
        <taxon>Pseudomonadati</taxon>
        <taxon>Pseudomonadota</taxon>
        <taxon>Alphaproteobacteria</taxon>
        <taxon>Kordiimonadales</taxon>
        <taxon>Kordiimonadaceae</taxon>
        <taxon>Eilatimonas</taxon>
    </lineage>
</organism>
<dbReference type="Gene3D" id="3.40.50.150">
    <property type="entry name" value="Vaccinia Virus protein VP39"/>
    <property type="match status" value="1"/>
</dbReference>
<dbReference type="EMBL" id="REFR01000013">
    <property type="protein sequence ID" value="RMB04580.1"/>
    <property type="molecule type" value="Genomic_DNA"/>
</dbReference>
<dbReference type="InterPro" id="IPR007213">
    <property type="entry name" value="Ppm1/Ppm2/Tcmp"/>
</dbReference>
<gene>
    <name evidence="3" type="ORF">BXY39_2849</name>
</gene>
<dbReference type="Pfam" id="PF04072">
    <property type="entry name" value="LCM"/>
    <property type="match status" value="1"/>
</dbReference>
<protein>
    <submittedName>
        <fullName evidence="3">Leucine carboxyl methyltransferase</fullName>
    </submittedName>
</protein>
<proteinExistence type="predicted"/>
<dbReference type="InParanoid" id="A0A3M0C884"/>
<evidence type="ECO:0000256" key="1">
    <source>
        <dbReference type="ARBA" id="ARBA00022603"/>
    </source>
</evidence>
<sequence>MNKPEPACHVDLTGVPETMLWPLWNRAAEMQRQDRLIEDPMSADLARRIDYDFAASFGKPTVFHPIRARVCDDLIHTFLARTSGTPVVVALGEGLETQLWRIDHPRLRWISVDVPEAIGIRRTLLPSHPHASLVECSALDPAWMDAVPDDAPLFISASGLLMYFEEDQVRALLTRIARRFPGAEIFFDTITPYFSRKTVNGMKVTRHYTAPPMPWGITVDGLPAFIDSIPYLEPVSVQSYADPFPKRTRLYKLLSAVPPIRRLFAGGLVHAKSSLVPGQDDSA</sequence>
<evidence type="ECO:0000313" key="3">
    <source>
        <dbReference type="EMBL" id="RMB04580.1"/>
    </source>
</evidence>
<dbReference type="RefSeq" id="WP_121939500.1">
    <property type="nucleotide sequence ID" value="NZ_REFR01000013.1"/>
</dbReference>
<keyword evidence="1 3" id="KW-0489">Methyltransferase</keyword>
<dbReference type="OrthoDB" id="9800233at2"/>
<keyword evidence="2 3" id="KW-0808">Transferase</keyword>
<evidence type="ECO:0000256" key="2">
    <source>
        <dbReference type="ARBA" id="ARBA00022679"/>
    </source>
</evidence>
<dbReference type="PANTHER" id="PTHR43619:SF2">
    <property type="entry name" value="S-ADENOSYL-L-METHIONINE-DEPENDENT METHYLTRANSFERASES SUPERFAMILY PROTEIN"/>
    <property type="match status" value="1"/>
</dbReference>
<keyword evidence="4" id="KW-1185">Reference proteome</keyword>
<reference evidence="3 4" key="1">
    <citation type="submission" date="2018-10" db="EMBL/GenBank/DDBJ databases">
        <title>Genomic Encyclopedia of Archaeal and Bacterial Type Strains, Phase II (KMG-II): from individual species to whole genera.</title>
        <authorList>
            <person name="Goeker M."/>
        </authorList>
    </citation>
    <scope>NUCLEOTIDE SEQUENCE [LARGE SCALE GENOMIC DNA]</scope>
    <source>
        <strain evidence="3 4">DSM 25217</strain>
    </source>
</reference>
<dbReference type="PANTHER" id="PTHR43619">
    <property type="entry name" value="S-ADENOSYL-L-METHIONINE-DEPENDENT METHYLTRANSFERASE YKTD-RELATED"/>
    <property type="match status" value="1"/>
</dbReference>
<dbReference type="InterPro" id="IPR029063">
    <property type="entry name" value="SAM-dependent_MTases_sf"/>
</dbReference>
<dbReference type="GO" id="GO:0032259">
    <property type="term" value="P:methylation"/>
    <property type="evidence" value="ECO:0007669"/>
    <property type="project" value="UniProtKB-KW"/>
</dbReference>
<name>A0A3M0C884_9PROT</name>
<evidence type="ECO:0000313" key="4">
    <source>
        <dbReference type="Proteomes" id="UP000271227"/>
    </source>
</evidence>
<dbReference type="AlphaFoldDB" id="A0A3M0C884"/>
<dbReference type="SUPFAM" id="SSF53335">
    <property type="entry name" value="S-adenosyl-L-methionine-dependent methyltransferases"/>
    <property type="match status" value="1"/>
</dbReference>